<dbReference type="PROSITE" id="PS50194">
    <property type="entry name" value="FILAMIN_REPEAT"/>
    <property type="match status" value="1"/>
</dbReference>
<dbReference type="InterPro" id="IPR013783">
    <property type="entry name" value="Ig-like_fold"/>
</dbReference>
<dbReference type="Pfam" id="PF06312">
    <property type="entry name" value="Neurexophilin"/>
    <property type="match status" value="1"/>
</dbReference>
<sequence>MSFLLSYKGSLISLAAICLLISFKYYGNLKKCSDQELRIVLINGTTSEKTSEKFKKQINEIFHHIDQKMPKVTFDHKDNTTSAKKSRVFIKNPSNRYCVGDQLTVQVDAYDYLGKRKTYGGDYLRARIYSPDKGAGSSGRIEDFNNGSYRINFTLFWEGNISVSVYLMHPSEAVAALWKSRNSWYGNVEYLGKFTSEDKEVETKCGFNLDKEEELCEYSNHEDDEYFYCVKPQNFSCHSFTEFKNWKTLKTQLSDLENSLLNRSNVRMEIPVDFQALDVVFCNASGSEKKVSCTTGMGLEYPSGYVMNETWYPKGCTMRTYNSMEELNKCMKGKFFYMFGDSTMHQWMAYFENKLKTLKLLNVYEGGWAQKHIAVDIERNIHVIWKRHGRPFVNLQFISLREERSIPREIDLIGGNQYTVIALNIGVHFRLFPVHHYIERLLNIRRALERLFLRSPKTKVIIKTENTSDMSNEYEGMSDFHAYVHYAIMEIIFRGLNVGFVNGWDMTSAFNTNRIHPLEPYIRNEINMLMTYICT</sequence>
<feature type="repeat" description="Filamin" evidence="2">
    <location>
        <begin position="80"/>
        <end position="167"/>
    </location>
</feature>
<comment type="similarity">
    <text evidence="1">Belongs to the NXPE family.</text>
</comment>
<protein>
    <recommendedName>
        <fullName evidence="3">NXPE C-terminal domain-containing protein</fullName>
    </recommendedName>
</protein>
<dbReference type="InterPro" id="IPR014756">
    <property type="entry name" value="Ig_E-set"/>
</dbReference>
<evidence type="ECO:0000313" key="4">
    <source>
        <dbReference type="EMBL" id="KAG8569770.1"/>
    </source>
</evidence>
<dbReference type="InterPro" id="IPR026845">
    <property type="entry name" value="NXPH/NXPE"/>
</dbReference>
<reference evidence="4" key="1">
    <citation type="thesis" date="2020" institute="ProQuest LLC" country="789 East Eisenhower Parkway, Ann Arbor, MI, USA">
        <title>Comparative Genomics and Chromosome Evolution.</title>
        <authorList>
            <person name="Mudd A.B."/>
        </authorList>
    </citation>
    <scope>NUCLEOTIDE SEQUENCE</scope>
    <source>
        <strain evidence="4">237g6f4</strain>
        <tissue evidence="4">Blood</tissue>
    </source>
</reference>
<evidence type="ECO:0000259" key="3">
    <source>
        <dbReference type="Pfam" id="PF24536"/>
    </source>
</evidence>
<accession>A0AAV7BB09</accession>
<dbReference type="PANTHER" id="PTHR16165">
    <property type="entry name" value="NXPE FAMILY MEMBER"/>
    <property type="match status" value="1"/>
</dbReference>
<dbReference type="PANTHER" id="PTHR16165:SF32">
    <property type="entry name" value="NEUREXOPHILIN AND PC-ESTERASE DOMAIN FAMILY MEMBER 2"/>
    <property type="match status" value="1"/>
</dbReference>
<dbReference type="InterPro" id="IPR017868">
    <property type="entry name" value="Filamin/ABP280_repeat-like"/>
</dbReference>
<feature type="domain" description="NXPE C-terminal" evidence="3">
    <location>
        <begin position="311"/>
        <end position="534"/>
    </location>
</feature>
<gene>
    <name evidence="4" type="ORF">GDO81_014538</name>
</gene>
<dbReference type="SUPFAM" id="SSF81296">
    <property type="entry name" value="E set domains"/>
    <property type="match status" value="1"/>
</dbReference>
<dbReference type="AlphaFoldDB" id="A0AAV7BB09"/>
<dbReference type="Pfam" id="PF24536">
    <property type="entry name" value="NXPE4_C"/>
    <property type="match status" value="1"/>
</dbReference>
<dbReference type="InterPro" id="IPR057106">
    <property type="entry name" value="NXPE4_C"/>
</dbReference>
<keyword evidence="5" id="KW-1185">Reference proteome</keyword>
<evidence type="ECO:0000313" key="5">
    <source>
        <dbReference type="Proteomes" id="UP000824782"/>
    </source>
</evidence>
<name>A0AAV7BB09_ENGPU</name>
<proteinExistence type="inferred from homology"/>
<dbReference type="EMBL" id="WNYA01000006">
    <property type="protein sequence ID" value="KAG8569770.1"/>
    <property type="molecule type" value="Genomic_DNA"/>
</dbReference>
<dbReference type="Gene3D" id="2.60.40.10">
    <property type="entry name" value="Immunoglobulins"/>
    <property type="match status" value="1"/>
</dbReference>
<organism evidence="4 5">
    <name type="scientific">Engystomops pustulosus</name>
    <name type="common">Tungara frog</name>
    <name type="synonym">Physalaemus pustulosus</name>
    <dbReference type="NCBI Taxonomy" id="76066"/>
    <lineage>
        <taxon>Eukaryota</taxon>
        <taxon>Metazoa</taxon>
        <taxon>Chordata</taxon>
        <taxon>Craniata</taxon>
        <taxon>Vertebrata</taxon>
        <taxon>Euteleostomi</taxon>
        <taxon>Amphibia</taxon>
        <taxon>Batrachia</taxon>
        <taxon>Anura</taxon>
        <taxon>Neobatrachia</taxon>
        <taxon>Hyloidea</taxon>
        <taxon>Leptodactylidae</taxon>
        <taxon>Leiuperinae</taxon>
        <taxon>Engystomops</taxon>
    </lineage>
</organism>
<evidence type="ECO:0000256" key="2">
    <source>
        <dbReference type="PROSITE-ProRule" id="PRU00087"/>
    </source>
</evidence>
<dbReference type="Proteomes" id="UP000824782">
    <property type="component" value="Unassembled WGS sequence"/>
</dbReference>
<evidence type="ECO:0000256" key="1">
    <source>
        <dbReference type="ARBA" id="ARBA00005431"/>
    </source>
</evidence>
<comment type="caution">
    <text evidence="4">The sequence shown here is derived from an EMBL/GenBank/DDBJ whole genome shotgun (WGS) entry which is preliminary data.</text>
</comment>